<name>A0A0A1E265_ECOLX</name>
<geneLocation type="plasmid" evidence="2">
    <name>pGXEC3</name>
</geneLocation>
<gene>
    <name evidence="2" type="primary">taxA</name>
    <name evidence="4" type="ORF">BK300_23565</name>
</gene>
<dbReference type="Proteomes" id="UP000184077">
    <property type="component" value="Unassembled WGS sequence"/>
</dbReference>
<dbReference type="InterPro" id="IPR048235">
    <property type="entry name" value="DDP1-like"/>
</dbReference>
<reference evidence="4 5" key="5">
    <citation type="submission" date="2016-10" db="EMBL/GenBank/DDBJ databases">
        <title>Comprehensive resistome analysis reveals the prevalence of NDM and MCR-1 in Chinese poultry production.</title>
        <authorList>
            <person name="Wang Y."/>
            <person name="Zhang R."/>
            <person name="Li J."/>
            <person name="Wu Z."/>
            <person name="Wenjuan Y."/>
            <person name="Schwarz S."/>
            <person name="Tyrrell J."/>
            <person name="Zheng Y."/>
            <person name="Wang S."/>
            <person name="Shen Z."/>
            <person name="Liu Z."/>
            <person name="Lei L."/>
            <person name="Li M."/>
            <person name="Zhang Q."/>
            <person name="Wu C."/>
            <person name="Zhang Q."/>
            <person name="Wu Y."/>
            <person name="Walsh T."/>
            <person name="Shen J."/>
        </authorList>
    </citation>
    <scope>NUCLEOTIDE SEQUENCE [LARGE SCALE GENOMIC DNA]</scope>
    <source>
        <strain evidence="4 5">574</strain>
    </source>
</reference>
<reference evidence="2" key="1">
    <citation type="submission" date="2014-09" db="EMBL/GenBank/DDBJ databases">
        <authorList>
            <person name="Zhang W.-J."/>
            <person name="Wang X.-M."/>
            <person name="Schwarz S."/>
            <person name="Dai L."/>
            <person name="Hua X."/>
            <person name="Liu S."/>
        </authorList>
    </citation>
    <scope>NUCLEOTIDE SEQUENCE</scope>
    <source>
        <strain evidence="2">GXEC3</strain>
        <strain evidence="3">GXEC6</strain>
        <plasmid evidence="2">pGXEC3</plasmid>
        <plasmid evidence="3">pGXEC6</plasmid>
    </source>
</reference>
<evidence type="ECO:0000313" key="1">
    <source>
        <dbReference type="EMBL" id="AIY22831.1"/>
    </source>
</evidence>
<keyword evidence="1" id="KW-0614">Plasmid</keyword>
<dbReference type="RefSeq" id="WP_000781817.1">
    <property type="nucleotide sequence ID" value="NZ_BFKY01000204.1"/>
</dbReference>
<evidence type="ECO:0000313" key="2">
    <source>
        <dbReference type="EMBL" id="AJF83620.1"/>
    </source>
</evidence>
<dbReference type="EMBL" id="KM212169">
    <property type="protein sequence ID" value="AIY22831.1"/>
    <property type="molecule type" value="Genomic_DNA"/>
</dbReference>
<proteinExistence type="predicted"/>
<dbReference type="EMBL" id="KM580533">
    <property type="protein sequence ID" value="AJF83657.1"/>
    <property type="molecule type" value="Genomic_DNA"/>
</dbReference>
<protein>
    <submittedName>
        <fullName evidence="2">TaxA</fullName>
    </submittedName>
</protein>
<reference evidence="2" key="3">
    <citation type="journal article" date="2015" name="Antimicrob. Agents Chemother.">
        <title>Novel Conjugative Plasmid from Escherichia coli of Swine Origin That Coharbors the Multiresistance Gene cfr and the Extended-Spectrum-?-Lactamase Gene blaCTX-M-14b.</title>
        <authorList>
            <person name="Zhang W.J."/>
            <person name="Wang X.M."/>
            <person name="Dai L."/>
            <person name="Hua X."/>
            <person name="Dong Z."/>
            <person name="Schwarz S."/>
            <person name="Liu S."/>
        </authorList>
    </citation>
    <scope>NUCLEOTIDE SEQUENCE</scope>
    <source>
        <strain evidence="2">GXEC3</strain>
        <strain evidence="3">GXEC6</strain>
        <plasmid evidence="2">pGXEC3</plasmid>
        <plasmid evidence="3">pGXEC6</plasmid>
    </source>
</reference>
<sequence>MKMIAFRLSDDELKLAEHNAISSGFTSINTFARHNVLNVDVQPSNIPVSNESSKAVKTCLYPHEIELVKRNAALHGMSMSREIAIRVRQSLLKNEVCLYPDEVKELKKLSTAVDRVGRNIHFIIKGERFCTVNDPDFRKDVIEVIELCKQIDSKLETLTKSVVNRFG</sequence>
<evidence type="ECO:0000313" key="5">
    <source>
        <dbReference type="Proteomes" id="UP000184077"/>
    </source>
</evidence>
<organism evidence="1">
    <name type="scientific">Escherichia coli</name>
    <dbReference type="NCBI Taxonomy" id="562"/>
    <lineage>
        <taxon>Bacteria</taxon>
        <taxon>Pseudomonadati</taxon>
        <taxon>Pseudomonadota</taxon>
        <taxon>Gammaproteobacteria</taxon>
        <taxon>Enterobacterales</taxon>
        <taxon>Enterobacteriaceae</taxon>
        <taxon>Escherichia</taxon>
    </lineage>
</organism>
<evidence type="ECO:0000313" key="3">
    <source>
        <dbReference type="EMBL" id="AJF83657.1"/>
    </source>
</evidence>
<geneLocation type="plasmid" evidence="3">
    <name>pGXEC6</name>
</geneLocation>
<dbReference type="AlphaFoldDB" id="A0A0A1E265"/>
<evidence type="ECO:0000313" key="4">
    <source>
        <dbReference type="EMBL" id="OJN34686.1"/>
    </source>
</evidence>
<accession>A0A0A1E265</accession>
<dbReference type="NCBIfam" id="NF041451">
    <property type="entry name" value="DDP1"/>
    <property type="match status" value="1"/>
</dbReference>
<dbReference type="EMBL" id="MOHC01000050">
    <property type="protein sequence ID" value="OJN34686.1"/>
    <property type="molecule type" value="Genomic_DNA"/>
</dbReference>
<dbReference type="EMBL" id="KM580532">
    <property type="protein sequence ID" value="AJF83620.1"/>
    <property type="molecule type" value="Genomic_DNA"/>
</dbReference>
<reference evidence="1" key="4">
    <citation type="journal article" date="2015" name="Antimicrob. Agents Chemother.">
        <title>Dissemination and characterization of cfr-carrying plasmid in Escherichia coli of animal origin.</title>
        <authorList>
            <person name="Deng H."/>
            <person name="Liu Y."/>
        </authorList>
    </citation>
    <scope>NUCLEOTIDE SEQUENCE</scope>
    <source>
        <strain evidence="1">8ZG6D</strain>
        <plasmid evidence="1">pSD11</plasmid>
    </source>
</reference>
<geneLocation type="plasmid" evidence="1">
    <name>pSD11</name>
</geneLocation>
<reference evidence="1" key="2">
    <citation type="journal article" date="2015" name="Antimicrob. Agents Chemother.">
        <title>Complete Nucleotide Sequence of cfr-Carrying IncX4 Plasmid pSD11 from Escherichia coli.</title>
        <authorList>
            <person name="Sun J."/>
            <person name="Deng H."/>
            <person name="Li L."/>
            <person name="Chen M.Y."/>
            <person name="Fang L.X."/>
            <person name="Yang Q.E."/>
            <person name="Liu Y.H."/>
            <person name="Liao X.P."/>
        </authorList>
    </citation>
    <scope>NUCLEOTIDE SEQUENCE</scope>
    <source>
        <strain evidence="1">8ZG6D</strain>
        <plasmid evidence="1">pSD11</plasmid>
    </source>
</reference>